<dbReference type="EMBL" id="WSFT01000034">
    <property type="protein sequence ID" value="MBS4538472.1"/>
    <property type="molecule type" value="Genomic_DNA"/>
</dbReference>
<accession>A0A942V1V8</accession>
<proteinExistence type="predicted"/>
<dbReference type="Proteomes" id="UP000724672">
    <property type="component" value="Unassembled WGS sequence"/>
</dbReference>
<keyword evidence="2" id="KW-1185">Reference proteome</keyword>
<dbReference type="AlphaFoldDB" id="A0A942V1V8"/>
<dbReference type="RefSeq" id="WP_203366399.1">
    <property type="nucleotide sequence ID" value="NZ_WSFT01000034.1"/>
</dbReference>
<dbReference type="SUPFAM" id="SSF53474">
    <property type="entry name" value="alpha/beta-Hydrolases"/>
    <property type="match status" value="1"/>
</dbReference>
<dbReference type="Gene3D" id="3.40.50.1820">
    <property type="entry name" value="alpha/beta hydrolase"/>
    <property type="match status" value="1"/>
</dbReference>
<gene>
    <name evidence="1" type="ORF">GOQ27_08345</name>
</gene>
<name>A0A942V1V8_9FIRM</name>
<comment type="caution">
    <text evidence="1">The sequence shown here is derived from an EMBL/GenBank/DDBJ whole genome shotgun (WGS) entry which is preliminary data.</text>
</comment>
<evidence type="ECO:0000313" key="2">
    <source>
        <dbReference type="Proteomes" id="UP000724672"/>
    </source>
</evidence>
<reference evidence="1" key="1">
    <citation type="submission" date="2019-12" db="EMBL/GenBank/DDBJ databases">
        <title>Clostridiaceae gen. nov. sp. nov., isolated from sediment in Xinjiang, China.</title>
        <authorList>
            <person name="Zhang R."/>
        </authorList>
    </citation>
    <scope>NUCLEOTIDE SEQUENCE</scope>
    <source>
        <strain evidence="1">D2Q-11</strain>
    </source>
</reference>
<sequence>MYKNFKDLERAVDVLHEEGKLEDALNLLEKGLEDLPKEEYEDKYFSIMWNKNVLYTMSEKHDESYKSVEEVINKGYAFPLQFDRFKPLQERDGYEELLKKNNKLMEELKEKSKVKYEVHLPENYDPKKKYPLFIGLHGDGICNIEEFSQYWKPDIFLTNGFIFAYLQSSQVICHNGYGWLNDTKLARQEIKECYEVISKKYSVDQDNTIIGGFSGGAQTTLEIVMDNTIPIKGFIGLCAEEKTESFTKENVKLAAERGVKGVLLEGELVLPMESEEEMMKEFDEFGIQYEYYVNKGVGHNPPEDFDEKLIKALNFIMN</sequence>
<protein>
    <recommendedName>
        <fullName evidence="3">Phospholipase/carboxylesterase/thioesterase domain-containing protein</fullName>
    </recommendedName>
</protein>
<evidence type="ECO:0008006" key="3">
    <source>
        <dbReference type="Google" id="ProtNLM"/>
    </source>
</evidence>
<dbReference type="InterPro" id="IPR029058">
    <property type="entry name" value="AB_hydrolase_fold"/>
</dbReference>
<evidence type="ECO:0000313" key="1">
    <source>
        <dbReference type="EMBL" id="MBS4538472.1"/>
    </source>
</evidence>
<organism evidence="1 2">
    <name type="scientific">Anaeromonas frigoriresistens</name>
    <dbReference type="NCBI Taxonomy" id="2683708"/>
    <lineage>
        <taxon>Bacteria</taxon>
        <taxon>Bacillati</taxon>
        <taxon>Bacillota</taxon>
        <taxon>Tissierellia</taxon>
        <taxon>Tissierellales</taxon>
        <taxon>Thermohalobacteraceae</taxon>
        <taxon>Anaeromonas</taxon>
    </lineage>
</organism>